<dbReference type="PANTHER" id="PTHR43775">
    <property type="entry name" value="FATTY ACID SYNTHASE"/>
    <property type="match status" value="1"/>
</dbReference>
<organism evidence="4">
    <name type="scientific">Cyprinus carpio</name>
    <name type="common">Common carp</name>
    <dbReference type="NCBI Taxonomy" id="7962"/>
    <lineage>
        <taxon>Eukaryota</taxon>
        <taxon>Metazoa</taxon>
        <taxon>Chordata</taxon>
        <taxon>Craniata</taxon>
        <taxon>Vertebrata</taxon>
        <taxon>Euteleostomi</taxon>
        <taxon>Actinopterygii</taxon>
        <taxon>Neopterygii</taxon>
        <taxon>Teleostei</taxon>
        <taxon>Ostariophysi</taxon>
        <taxon>Cypriniformes</taxon>
        <taxon>Cyprinidae</taxon>
        <taxon>Cyprininae</taxon>
        <taxon>Cyprinus</taxon>
    </lineage>
</organism>
<evidence type="ECO:0000313" key="4">
    <source>
        <dbReference type="RefSeq" id="XP_042576976.1"/>
    </source>
</evidence>
<dbReference type="AlphaFoldDB" id="A0A9Q9W550"/>
<keyword evidence="2" id="KW-0597">Phosphoprotein</keyword>
<dbReference type="InterPro" id="IPR013968">
    <property type="entry name" value="PKS_KR"/>
</dbReference>
<dbReference type="OrthoDB" id="329835at2759"/>
<protein>
    <submittedName>
        <fullName evidence="4">Mycocerosic acid synthase-like polyketide synthase</fullName>
    </submittedName>
</protein>
<evidence type="ECO:0000256" key="2">
    <source>
        <dbReference type="ARBA" id="ARBA00022553"/>
    </source>
</evidence>
<gene>
    <name evidence="4" type="primary">LOC122136645</name>
</gene>
<evidence type="ECO:0000259" key="3">
    <source>
        <dbReference type="SMART" id="SM00822"/>
    </source>
</evidence>
<dbReference type="GO" id="GO:0006633">
    <property type="term" value="P:fatty acid biosynthetic process"/>
    <property type="evidence" value="ECO:0007669"/>
    <property type="project" value="TreeGrafter"/>
</dbReference>
<accession>A0A9Q9W550</accession>
<dbReference type="InterPro" id="IPR057326">
    <property type="entry name" value="KR_dom"/>
</dbReference>
<dbReference type="KEGG" id="ccar:122136645"/>
<dbReference type="InterPro" id="IPR050091">
    <property type="entry name" value="PKS_NRPS_Biosynth_Enz"/>
</dbReference>
<dbReference type="SMART" id="SM00822">
    <property type="entry name" value="PKS_KR"/>
    <property type="match status" value="1"/>
</dbReference>
<evidence type="ECO:0000256" key="1">
    <source>
        <dbReference type="ARBA" id="ARBA00022450"/>
    </source>
</evidence>
<reference evidence="4" key="1">
    <citation type="submission" date="2025-08" db="UniProtKB">
        <authorList>
            <consortium name="RefSeq"/>
        </authorList>
    </citation>
    <scope>IDENTIFICATION</scope>
    <source>
        <tissue evidence="4">Muscle</tissue>
    </source>
</reference>
<dbReference type="PANTHER" id="PTHR43775:SF37">
    <property type="entry name" value="SI:DKEY-61P9.11"/>
    <property type="match status" value="1"/>
</dbReference>
<name>A0A9Q9W550_CYPCA</name>
<dbReference type="Proteomes" id="UP001155660">
    <property type="component" value="Chromosome B3"/>
</dbReference>
<sequence>MSKIMQKSSLQTQMPQIYRWLISMDLGRKSLSLDATAVQRVKSQDIDLLSVKESESYFRCQIVPIIVLNSEAKDQLSDIPVMPKHCLFQKDSVYIVTGGLTGLGFETVKFIAQKGGGKIVILSRSNPNSRMQQEISQVSSQWDSVIKSLPCDVSISEQVDQMIVNIGKLFPSSPIKGVFHSAVVLHDGLIERLDRSLYEKVMRPKVNGVINLHRATLQCNLDYFVCYSSISAFIGNPAQTNYAAANTFMDTFCQYRRNIGLSGQSINWGL</sequence>
<dbReference type="RefSeq" id="XP_042576976.1">
    <property type="nucleotide sequence ID" value="XM_042721042.1"/>
</dbReference>
<dbReference type="GeneID" id="122136645"/>
<dbReference type="Pfam" id="PF08659">
    <property type="entry name" value="KR"/>
    <property type="match status" value="1"/>
</dbReference>
<keyword evidence="1" id="KW-0596">Phosphopantetheine</keyword>
<dbReference type="GO" id="GO:0004312">
    <property type="term" value="F:fatty acid synthase activity"/>
    <property type="evidence" value="ECO:0007669"/>
    <property type="project" value="TreeGrafter"/>
</dbReference>
<proteinExistence type="predicted"/>
<feature type="domain" description="Ketoreductase" evidence="3">
    <location>
        <begin position="92"/>
        <end position="270"/>
    </location>
</feature>
<dbReference type="CDD" id="cd05274">
    <property type="entry name" value="KR_FAS_SDR_x"/>
    <property type="match status" value="1"/>
</dbReference>